<feature type="non-terminal residue" evidence="1">
    <location>
        <position position="124"/>
    </location>
</feature>
<reference evidence="2" key="1">
    <citation type="journal article" date="2012" name="PLoS Genet.">
        <title>The genomes of the fungal plant pathogens Cladosporium fulvum and Dothistroma septosporum reveal adaptation to different hosts and lifestyles but also signatures of common ancestry.</title>
        <authorList>
            <person name="de Wit P.J.G.M."/>
            <person name="van der Burgt A."/>
            <person name="Oekmen B."/>
            <person name="Stergiopoulos I."/>
            <person name="Abd-Elsalam K.A."/>
            <person name="Aerts A.L."/>
            <person name="Bahkali A.H."/>
            <person name="Beenen H.G."/>
            <person name="Chettri P."/>
            <person name="Cox M.P."/>
            <person name="Datema E."/>
            <person name="de Vries R.P."/>
            <person name="Dhillon B."/>
            <person name="Ganley A.R."/>
            <person name="Griffiths S.A."/>
            <person name="Guo Y."/>
            <person name="Hamelin R.C."/>
            <person name="Henrissat B."/>
            <person name="Kabir M.S."/>
            <person name="Jashni M.K."/>
            <person name="Kema G."/>
            <person name="Klaubauf S."/>
            <person name="Lapidus A."/>
            <person name="Levasseur A."/>
            <person name="Lindquist E."/>
            <person name="Mehrabi R."/>
            <person name="Ohm R.A."/>
            <person name="Owen T.J."/>
            <person name="Salamov A."/>
            <person name="Schwelm A."/>
            <person name="Schijlen E."/>
            <person name="Sun H."/>
            <person name="van den Burg H.A."/>
            <person name="van Ham R.C.H.J."/>
            <person name="Zhang S."/>
            <person name="Goodwin S.B."/>
            <person name="Grigoriev I.V."/>
            <person name="Collemare J."/>
            <person name="Bradshaw R.E."/>
        </authorList>
    </citation>
    <scope>NUCLEOTIDE SEQUENCE [LARGE SCALE GENOMIC DNA]</scope>
    <source>
        <strain evidence="2">NZE10 / CBS 128990</strain>
    </source>
</reference>
<proteinExistence type="predicted"/>
<evidence type="ECO:0000313" key="2">
    <source>
        <dbReference type="Proteomes" id="UP000016933"/>
    </source>
</evidence>
<dbReference type="Proteomes" id="UP000016933">
    <property type="component" value="Unassembled WGS sequence"/>
</dbReference>
<dbReference type="EMBL" id="KB446541">
    <property type="protein sequence ID" value="EME42277.1"/>
    <property type="molecule type" value="Genomic_DNA"/>
</dbReference>
<name>N1PIS2_DOTSN</name>
<dbReference type="AlphaFoldDB" id="N1PIS2"/>
<reference evidence="1 2" key="2">
    <citation type="journal article" date="2012" name="PLoS Pathog.">
        <title>Diverse lifestyles and strategies of plant pathogenesis encoded in the genomes of eighteen Dothideomycetes fungi.</title>
        <authorList>
            <person name="Ohm R.A."/>
            <person name="Feau N."/>
            <person name="Henrissat B."/>
            <person name="Schoch C.L."/>
            <person name="Horwitz B.A."/>
            <person name="Barry K.W."/>
            <person name="Condon B.J."/>
            <person name="Copeland A.C."/>
            <person name="Dhillon B."/>
            <person name="Glaser F."/>
            <person name="Hesse C.N."/>
            <person name="Kosti I."/>
            <person name="LaButti K."/>
            <person name="Lindquist E.A."/>
            <person name="Lucas S."/>
            <person name="Salamov A.A."/>
            <person name="Bradshaw R.E."/>
            <person name="Ciuffetti L."/>
            <person name="Hamelin R.C."/>
            <person name="Kema G.H.J."/>
            <person name="Lawrence C."/>
            <person name="Scott J.A."/>
            <person name="Spatafora J.W."/>
            <person name="Turgeon B.G."/>
            <person name="de Wit P.J.G.M."/>
            <person name="Zhong S."/>
            <person name="Goodwin S.B."/>
            <person name="Grigoriev I.V."/>
        </authorList>
    </citation>
    <scope>NUCLEOTIDE SEQUENCE [LARGE SCALE GENOMIC DNA]</scope>
    <source>
        <strain evidence="2">NZE10 / CBS 128990</strain>
    </source>
</reference>
<keyword evidence="2" id="KW-1185">Reference proteome</keyword>
<gene>
    <name evidence="1" type="ORF">DOTSEDRAFT_73194</name>
</gene>
<organism evidence="1 2">
    <name type="scientific">Dothistroma septosporum (strain NZE10 / CBS 128990)</name>
    <name type="common">Red band needle blight fungus</name>
    <name type="synonym">Mycosphaerella pini</name>
    <dbReference type="NCBI Taxonomy" id="675120"/>
    <lineage>
        <taxon>Eukaryota</taxon>
        <taxon>Fungi</taxon>
        <taxon>Dikarya</taxon>
        <taxon>Ascomycota</taxon>
        <taxon>Pezizomycotina</taxon>
        <taxon>Dothideomycetes</taxon>
        <taxon>Dothideomycetidae</taxon>
        <taxon>Mycosphaerellales</taxon>
        <taxon>Mycosphaerellaceae</taxon>
        <taxon>Dothistroma</taxon>
    </lineage>
</organism>
<protein>
    <submittedName>
        <fullName evidence="1">Uncharacterized protein</fullName>
    </submittedName>
</protein>
<sequence>MGVLSTQCRVTQGACRGLMAAQCFTSSTVSCAGAPATDEPKGVTRAGAACGRVDDKGDGDKSSRGAHDETAHVHELHVAVHTVGCRVGEHGGRVRPDNHYNGRKVVEVSLLTNVMYDTQNLLLK</sequence>
<accession>N1PIS2</accession>
<dbReference type="HOGENOM" id="CLU_2009347_0_0_1"/>
<evidence type="ECO:0000313" key="1">
    <source>
        <dbReference type="EMBL" id="EME42277.1"/>
    </source>
</evidence>